<dbReference type="Pfam" id="PF19674">
    <property type="entry name" value="DUF6177"/>
    <property type="match status" value="1"/>
</dbReference>
<accession>A0ABP8UN00</accession>
<dbReference type="Proteomes" id="UP001501442">
    <property type="component" value="Unassembled WGS sequence"/>
</dbReference>
<gene>
    <name evidence="1" type="ORF">GCM10023196_073390</name>
</gene>
<name>A0ABP8UN00_9ACTN</name>
<reference evidence="2" key="1">
    <citation type="journal article" date="2019" name="Int. J. Syst. Evol. Microbiol.">
        <title>The Global Catalogue of Microorganisms (GCM) 10K type strain sequencing project: providing services to taxonomists for standard genome sequencing and annotation.</title>
        <authorList>
            <consortium name="The Broad Institute Genomics Platform"/>
            <consortium name="The Broad Institute Genome Sequencing Center for Infectious Disease"/>
            <person name="Wu L."/>
            <person name="Ma J."/>
        </authorList>
    </citation>
    <scope>NUCLEOTIDE SEQUENCE [LARGE SCALE GENOMIC DNA]</scope>
    <source>
        <strain evidence="2">JCM 17939</strain>
    </source>
</reference>
<evidence type="ECO:0000313" key="2">
    <source>
        <dbReference type="Proteomes" id="UP001501442"/>
    </source>
</evidence>
<protein>
    <submittedName>
        <fullName evidence="1">Uncharacterized protein</fullName>
    </submittedName>
</protein>
<dbReference type="EMBL" id="BAABHK010000013">
    <property type="protein sequence ID" value="GAA4633920.1"/>
    <property type="molecule type" value="Genomic_DNA"/>
</dbReference>
<dbReference type="RefSeq" id="WP_345436941.1">
    <property type="nucleotide sequence ID" value="NZ_BAABHK010000013.1"/>
</dbReference>
<comment type="caution">
    <text evidence="1">The sequence shown here is derived from an EMBL/GenBank/DDBJ whole genome shotgun (WGS) entry which is preliminary data.</text>
</comment>
<evidence type="ECO:0000313" key="1">
    <source>
        <dbReference type="EMBL" id="GAA4633920.1"/>
    </source>
</evidence>
<keyword evidence="2" id="KW-1185">Reference proteome</keyword>
<dbReference type="InterPro" id="IPR046175">
    <property type="entry name" value="DUF6177"/>
</dbReference>
<proteinExistence type="predicted"/>
<organism evidence="1 2">
    <name type="scientific">Actinoallomurus vinaceus</name>
    <dbReference type="NCBI Taxonomy" id="1080074"/>
    <lineage>
        <taxon>Bacteria</taxon>
        <taxon>Bacillati</taxon>
        <taxon>Actinomycetota</taxon>
        <taxon>Actinomycetes</taxon>
        <taxon>Streptosporangiales</taxon>
        <taxon>Thermomonosporaceae</taxon>
        <taxon>Actinoallomurus</taxon>
    </lineage>
</organism>
<sequence>MSGPAADALTPNAMVILQDRPVVAFTKWLADGLRLCSETRRGLQIVTGPDSRITVPLRLVLTGPKTHWVVRADGGYYDGLSGVPLVWDGSAFVPDPRARTYAPAYTAPPSEPVGAQLTVTFRVRHTSDTAIGAAAEQVCAALTGEPPGGWGIAEPATDVWRREQLSELFWSRGAGATWLTIVGGGGRPAVGTLLVSKVGEAIEEAVTLVVGYADPREVPVATLSAQLGGIAAGRHLISLFAQLTNGRADLTTVPRWLGPPGPIGMAVGGAAPGPPGIPAQRIGDAQSPAVWYVLGDGRQQEGWQRYEQLTRHLQGGF</sequence>